<organism evidence="10 11">
    <name type="scientific">Gottfriedia endophytica</name>
    <dbReference type="NCBI Taxonomy" id="2820819"/>
    <lineage>
        <taxon>Bacteria</taxon>
        <taxon>Bacillati</taxon>
        <taxon>Bacillota</taxon>
        <taxon>Bacilli</taxon>
        <taxon>Bacillales</taxon>
        <taxon>Bacillaceae</taxon>
        <taxon>Gottfriedia</taxon>
    </lineage>
</organism>
<dbReference type="NCBIfam" id="TIGR02432">
    <property type="entry name" value="lysidine_TilS_N"/>
    <property type="match status" value="1"/>
</dbReference>
<accession>A0A940SL98</accession>
<dbReference type="InterPro" id="IPR012796">
    <property type="entry name" value="Lysidine-tRNA-synth_C"/>
</dbReference>
<dbReference type="Pfam" id="PF01171">
    <property type="entry name" value="ATP_bind_3"/>
    <property type="match status" value="1"/>
</dbReference>
<comment type="caution">
    <text evidence="10">The sequence shown here is derived from an EMBL/GenBank/DDBJ whole genome shotgun (WGS) entry which is preliminary data.</text>
</comment>
<comment type="subcellular location">
    <subcellularLocation>
        <location evidence="1 8">Cytoplasm</location>
    </subcellularLocation>
</comment>
<keyword evidence="2 8" id="KW-0963">Cytoplasm</keyword>
<evidence type="ECO:0000256" key="3">
    <source>
        <dbReference type="ARBA" id="ARBA00022598"/>
    </source>
</evidence>
<dbReference type="HAMAP" id="MF_01161">
    <property type="entry name" value="tRNA_Ile_lys_synt"/>
    <property type="match status" value="1"/>
</dbReference>
<dbReference type="Pfam" id="PF11734">
    <property type="entry name" value="TilS_C"/>
    <property type="match status" value="1"/>
</dbReference>
<keyword evidence="6 8" id="KW-0067">ATP-binding</keyword>
<proteinExistence type="inferred from homology"/>
<dbReference type="InterPro" id="IPR012094">
    <property type="entry name" value="tRNA_Ile_lys_synt"/>
</dbReference>
<evidence type="ECO:0000256" key="8">
    <source>
        <dbReference type="HAMAP-Rule" id="MF_01161"/>
    </source>
</evidence>
<reference evidence="10" key="1">
    <citation type="submission" date="2021-04" db="EMBL/GenBank/DDBJ databases">
        <title>Genome seq and assembly of Bacillus sp.</title>
        <authorList>
            <person name="Chhetri G."/>
        </authorList>
    </citation>
    <scope>NUCLEOTIDE SEQUENCE</scope>
    <source>
        <strain evidence="10">RG28</strain>
    </source>
</reference>
<dbReference type="NCBIfam" id="TIGR02433">
    <property type="entry name" value="lysidine_TilS_C"/>
    <property type="match status" value="1"/>
</dbReference>
<sequence length="463" mass="53509">MTKKLIEYIREQDIRKNTIVVVGVSGGPDSMALLQALYSIHKEYSFHLIVAHVDHMFRGQESYEDLLYVSEWCQQYAIQFESTRVNVPSFMEQNQQGSSLAARNCRYAFFEEVMQKYNADYLALAHHGDDQIETILMRLVRGTSSKGIAGILPKRFFSCGEIIRPLLALTKKDLEDYCKAQNIVPRIDPSNAKNTYTRNRFRHTVLPFIKNENPLAHERFNEFGMQQVEDEAYLMELTKNHLNKVIRNKDSGTIIIDILLFQSMAISLQRRCIQLILEYIYKEIPSNLSSSHIRKIIGMVKEGKTTWKLDFPKGLKVYRSYNDLLFTFEEKKALPYEILVEIPSTVVLPNGMSLKVKIEEEKVESSNDTFCIPLKSVSLPIIVRTRKDGDRMSLKGMNGSKKIKDIFINEKVHQSLRDEWPIIIDQSGNILWIPFVKKSAYEQPCLSQDHSPFLVMKVICDSF</sequence>
<evidence type="ECO:0000313" key="10">
    <source>
        <dbReference type="EMBL" id="MBP0727246.1"/>
    </source>
</evidence>
<keyword evidence="11" id="KW-1185">Reference proteome</keyword>
<dbReference type="GO" id="GO:0005737">
    <property type="term" value="C:cytoplasm"/>
    <property type="evidence" value="ECO:0007669"/>
    <property type="project" value="UniProtKB-SubCell"/>
</dbReference>
<comment type="domain">
    <text evidence="8">The N-terminal region contains the highly conserved SGGXDS motif, predicted to be a P-loop motif involved in ATP binding.</text>
</comment>
<evidence type="ECO:0000256" key="7">
    <source>
        <dbReference type="ARBA" id="ARBA00048539"/>
    </source>
</evidence>
<dbReference type="SUPFAM" id="SSF82829">
    <property type="entry name" value="MesJ substrate recognition domain-like"/>
    <property type="match status" value="1"/>
</dbReference>
<dbReference type="SMART" id="SM00977">
    <property type="entry name" value="TilS_C"/>
    <property type="match status" value="1"/>
</dbReference>
<keyword evidence="5 8" id="KW-0547">Nucleotide-binding</keyword>
<evidence type="ECO:0000256" key="1">
    <source>
        <dbReference type="ARBA" id="ARBA00004496"/>
    </source>
</evidence>
<comment type="similarity">
    <text evidence="8">Belongs to the tRNA(Ile)-lysidine synthase family.</text>
</comment>
<dbReference type="CDD" id="cd01992">
    <property type="entry name" value="TilS_N"/>
    <property type="match status" value="1"/>
</dbReference>
<dbReference type="PANTHER" id="PTHR43033">
    <property type="entry name" value="TRNA(ILE)-LYSIDINE SYNTHASE-RELATED"/>
    <property type="match status" value="1"/>
</dbReference>
<protein>
    <recommendedName>
        <fullName evidence="8">tRNA(Ile)-lysidine synthase</fullName>
        <ecNumber evidence="8">6.3.4.19</ecNumber>
    </recommendedName>
    <alternativeName>
        <fullName evidence="8">tRNA(Ile)-2-lysyl-cytidine synthase</fullName>
    </alternativeName>
    <alternativeName>
        <fullName evidence="8">tRNA(Ile)-lysidine synthetase</fullName>
    </alternativeName>
</protein>
<dbReference type="GO" id="GO:0032267">
    <property type="term" value="F:tRNA(Ile)-lysidine synthase activity"/>
    <property type="evidence" value="ECO:0007669"/>
    <property type="project" value="UniProtKB-EC"/>
</dbReference>
<evidence type="ECO:0000256" key="4">
    <source>
        <dbReference type="ARBA" id="ARBA00022694"/>
    </source>
</evidence>
<dbReference type="EMBL" id="JAGIYQ010000021">
    <property type="protein sequence ID" value="MBP0727246.1"/>
    <property type="molecule type" value="Genomic_DNA"/>
</dbReference>
<keyword evidence="3 8" id="KW-0436">Ligase</keyword>
<gene>
    <name evidence="8 10" type="primary">tilS</name>
    <name evidence="10" type="ORF">J5Y03_19020</name>
</gene>
<dbReference type="InterPro" id="IPR011063">
    <property type="entry name" value="TilS/TtcA_N"/>
</dbReference>
<dbReference type="GO" id="GO:0005524">
    <property type="term" value="F:ATP binding"/>
    <property type="evidence" value="ECO:0007669"/>
    <property type="project" value="UniProtKB-UniRule"/>
</dbReference>
<evidence type="ECO:0000256" key="2">
    <source>
        <dbReference type="ARBA" id="ARBA00022490"/>
    </source>
</evidence>
<dbReference type="Gene3D" id="3.30.465.60">
    <property type="match status" value="1"/>
</dbReference>
<dbReference type="AlphaFoldDB" id="A0A940SL98"/>
<feature type="binding site" evidence="8">
    <location>
        <begin position="25"/>
        <end position="30"/>
    </location>
    <ligand>
        <name>ATP</name>
        <dbReference type="ChEBI" id="CHEBI:30616"/>
    </ligand>
</feature>
<dbReference type="SUPFAM" id="SSF56037">
    <property type="entry name" value="PheT/TilS domain"/>
    <property type="match status" value="1"/>
</dbReference>
<dbReference type="PANTHER" id="PTHR43033:SF1">
    <property type="entry name" value="TRNA(ILE)-LYSIDINE SYNTHASE-RELATED"/>
    <property type="match status" value="1"/>
</dbReference>
<evidence type="ECO:0000259" key="9">
    <source>
        <dbReference type="SMART" id="SM00977"/>
    </source>
</evidence>
<dbReference type="Proteomes" id="UP000682134">
    <property type="component" value="Unassembled WGS sequence"/>
</dbReference>
<name>A0A940SL98_9BACI</name>
<dbReference type="InterPro" id="IPR012795">
    <property type="entry name" value="tRNA_Ile_lys_synt_N"/>
</dbReference>
<evidence type="ECO:0000313" key="11">
    <source>
        <dbReference type="Proteomes" id="UP000682134"/>
    </source>
</evidence>
<dbReference type="InterPro" id="IPR014729">
    <property type="entry name" value="Rossmann-like_a/b/a_fold"/>
</dbReference>
<dbReference type="GO" id="GO:0006400">
    <property type="term" value="P:tRNA modification"/>
    <property type="evidence" value="ECO:0007669"/>
    <property type="project" value="UniProtKB-UniRule"/>
</dbReference>
<dbReference type="SUPFAM" id="SSF52402">
    <property type="entry name" value="Adenine nucleotide alpha hydrolases-like"/>
    <property type="match status" value="1"/>
</dbReference>
<keyword evidence="4 8" id="KW-0819">tRNA processing</keyword>
<evidence type="ECO:0000256" key="5">
    <source>
        <dbReference type="ARBA" id="ARBA00022741"/>
    </source>
</evidence>
<dbReference type="EC" id="6.3.4.19" evidence="8"/>
<dbReference type="Gene3D" id="3.40.50.620">
    <property type="entry name" value="HUPs"/>
    <property type="match status" value="1"/>
</dbReference>
<feature type="domain" description="Lysidine-tRNA(Ile) synthetase C-terminal" evidence="9">
    <location>
        <begin position="381"/>
        <end position="446"/>
    </location>
</feature>
<evidence type="ECO:0000256" key="6">
    <source>
        <dbReference type="ARBA" id="ARBA00022840"/>
    </source>
</evidence>
<comment type="function">
    <text evidence="8">Ligates lysine onto the cytidine present at position 34 of the AUA codon-specific tRNA(Ile) that contains the anticodon CAU, in an ATP-dependent manner. Cytidine is converted to lysidine, thus changing the amino acid specificity of the tRNA from methionine to isoleucine.</text>
</comment>
<comment type="catalytic activity">
    <reaction evidence="7 8">
        <text>cytidine(34) in tRNA(Ile2) + L-lysine + ATP = lysidine(34) in tRNA(Ile2) + AMP + diphosphate + H(+)</text>
        <dbReference type="Rhea" id="RHEA:43744"/>
        <dbReference type="Rhea" id="RHEA-COMP:10625"/>
        <dbReference type="Rhea" id="RHEA-COMP:10670"/>
        <dbReference type="ChEBI" id="CHEBI:15378"/>
        <dbReference type="ChEBI" id="CHEBI:30616"/>
        <dbReference type="ChEBI" id="CHEBI:32551"/>
        <dbReference type="ChEBI" id="CHEBI:33019"/>
        <dbReference type="ChEBI" id="CHEBI:82748"/>
        <dbReference type="ChEBI" id="CHEBI:83665"/>
        <dbReference type="ChEBI" id="CHEBI:456215"/>
        <dbReference type="EC" id="6.3.4.19"/>
    </reaction>
</comment>